<dbReference type="CDD" id="cd00075">
    <property type="entry name" value="HATPase"/>
    <property type="match status" value="1"/>
</dbReference>
<dbReference type="GO" id="GO:0005524">
    <property type="term" value="F:ATP binding"/>
    <property type="evidence" value="ECO:0007669"/>
    <property type="project" value="UniProtKB-KW"/>
</dbReference>
<sequence length="497" mass="54119">MTSEALSTDEKARPAAANSSRRVPLSRGLSTKLLFLTIAFVLLAEVLIFLPWIASYRVNWLKERLSTAAAVSIVLLQGEPNALSHNAQNDVLMAIGAKAIAVRDGGVSRLLVVSDMPPQVDEHIDIADVGLVNGMTGALDTLFFGGKRMLRVFGPVGDSDKEFELIMPDYRLRDAMLRYSRNVAVVSLLISLFTAMLVYAAIDLIMIGPIRTMTRSILAFSEAPDDPGRVISPTDRSDEIGVAERELAQMQDRLQKMLSEQKHLADLGLAVSKINHDMRNILASAQLMSDRLRQVKDPTVQSFAPKLVRALDRAVSYSEGVLAYGRTQEPAPSRRRLRLRQLVDDVHGLLDIETGIEFINGVEHAFEVDADSDQLFRVLSNLCRNAVQAMAADTESAVVRRLAVAAERHGSVSRITVTDTGPGLPPKARENLFAAFRGSARSGGTGLGLAIAHELIRAHGGTVELVESIGGRTVFAVTIPDQPVRLDQARNGLRRPA</sequence>
<keyword evidence="8" id="KW-0067">ATP-binding</keyword>
<evidence type="ECO:0000256" key="5">
    <source>
        <dbReference type="ARBA" id="ARBA00022679"/>
    </source>
</evidence>
<evidence type="ECO:0000259" key="10">
    <source>
        <dbReference type="PROSITE" id="PS50109"/>
    </source>
</evidence>
<feature type="domain" description="Histidine kinase" evidence="10">
    <location>
        <begin position="273"/>
        <end position="483"/>
    </location>
</feature>
<proteinExistence type="predicted"/>
<dbReference type="EMBL" id="CCMZ01000023">
    <property type="protein sequence ID" value="CDX19197.1"/>
    <property type="molecule type" value="Genomic_DNA"/>
</dbReference>
<keyword evidence="9" id="KW-0472">Membrane</keyword>
<evidence type="ECO:0000256" key="3">
    <source>
        <dbReference type="ARBA" id="ARBA00012438"/>
    </source>
</evidence>
<gene>
    <name evidence="12" type="ORF">MPL3356_30059</name>
</gene>
<dbReference type="GO" id="GO:0004673">
    <property type="term" value="F:protein histidine kinase activity"/>
    <property type="evidence" value="ECO:0007669"/>
    <property type="project" value="UniProtKB-EC"/>
</dbReference>
<evidence type="ECO:0000256" key="8">
    <source>
        <dbReference type="ARBA" id="ARBA00022840"/>
    </source>
</evidence>
<keyword evidence="5" id="KW-0808">Transferase</keyword>
<dbReference type="InterPro" id="IPR003594">
    <property type="entry name" value="HATPase_dom"/>
</dbReference>
<dbReference type="GO" id="GO:0007165">
    <property type="term" value="P:signal transduction"/>
    <property type="evidence" value="ECO:0007669"/>
    <property type="project" value="InterPro"/>
</dbReference>
<dbReference type="PROSITE" id="PS50885">
    <property type="entry name" value="HAMP"/>
    <property type="match status" value="1"/>
</dbReference>
<dbReference type="Gene3D" id="3.30.565.10">
    <property type="entry name" value="Histidine kinase-like ATPase, C-terminal domain"/>
    <property type="match status" value="1"/>
</dbReference>
<dbReference type="InterPro" id="IPR005467">
    <property type="entry name" value="His_kinase_dom"/>
</dbReference>
<accession>A0A090DWN7</accession>
<dbReference type="Proteomes" id="UP000045285">
    <property type="component" value="Unassembled WGS sequence"/>
</dbReference>
<keyword evidence="7 12" id="KW-0418">Kinase</keyword>
<dbReference type="Gene3D" id="1.10.287.130">
    <property type="match status" value="1"/>
</dbReference>
<dbReference type="PANTHER" id="PTHR44936">
    <property type="entry name" value="SENSOR PROTEIN CREC"/>
    <property type="match status" value="1"/>
</dbReference>
<keyword evidence="9" id="KW-1133">Transmembrane helix</keyword>
<keyword evidence="13" id="KW-1185">Reference proteome</keyword>
<feature type="transmembrane region" description="Helical" evidence="9">
    <location>
        <begin position="33"/>
        <end position="54"/>
    </location>
</feature>
<evidence type="ECO:0000256" key="6">
    <source>
        <dbReference type="ARBA" id="ARBA00022741"/>
    </source>
</evidence>
<evidence type="ECO:0000256" key="1">
    <source>
        <dbReference type="ARBA" id="ARBA00000085"/>
    </source>
</evidence>
<dbReference type="PROSITE" id="PS50109">
    <property type="entry name" value="HIS_KIN"/>
    <property type="match status" value="1"/>
</dbReference>
<feature type="domain" description="HAMP" evidence="11">
    <location>
        <begin position="204"/>
        <end position="259"/>
    </location>
</feature>
<evidence type="ECO:0000313" key="12">
    <source>
        <dbReference type="EMBL" id="CDX19197.1"/>
    </source>
</evidence>
<comment type="catalytic activity">
    <reaction evidence="1">
        <text>ATP + protein L-histidine = ADP + protein N-phospho-L-histidine.</text>
        <dbReference type="EC" id="2.7.13.3"/>
    </reaction>
</comment>
<dbReference type="Pfam" id="PF02518">
    <property type="entry name" value="HATPase_c"/>
    <property type="match status" value="1"/>
</dbReference>
<evidence type="ECO:0000259" key="11">
    <source>
        <dbReference type="PROSITE" id="PS50885"/>
    </source>
</evidence>
<dbReference type="InterPro" id="IPR036890">
    <property type="entry name" value="HATPase_C_sf"/>
</dbReference>
<evidence type="ECO:0000256" key="7">
    <source>
        <dbReference type="ARBA" id="ARBA00022777"/>
    </source>
</evidence>
<name>A0A090DWN7_MESPL</name>
<evidence type="ECO:0000313" key="13">
    <source>
        <dbReference type="Proteomes" id="UP000045285"/>
    </source>
</evidence>
<dbReference type="SMART" id="SM00387">
    <property type="entry name" value="HATPase_c"/>
    <property type="match status" value="1"/>
</dbReference>
<dbReference type="AlphaFoldDB" id="A0A090DWN7"/>
<keyword evidence="9" id="KW-0812">Transmembrane</keyword>
<dbReference type="EC" id="2.7.13.3" evidence="3"/>
<feature type="transmembrane region" description="Helical" evidence="9">
    <location>
        <begin position="183"/>
        <end position="207"/>
    </location>
</feature>
<dbReference type="STRING" id="69974.MPLDJ20_180077"/>
<keyword evidence="4" id="KW-0597">Phosphoprotein</keyword>
<dbReference type="PANTHER" id="PTHR44936:SF10">
    <property type="entry name" value="SENSOR PROTEIN RSTB"/>
    <property type="match status" value="1"/>
</dbReference>
<protein>
    <recommendedName>
        <fullName evidence="3">histidine kinase</fullName>
        <ecNumber evidence="3">2.7.13.3</ecNumber>
    </recommendedName>
</protein>
<dbReference type="InterPro" id="IPR003660">
    <property type="entry name" value="HAMP_dom"/>
</dbReference>
<comment type="subcellular location">
    <subcellularLocation>
        <location evidence="2">Membrane</location>
    </subcellularLocation>
</comment>
<dbReference type="PRINTS" id="PR00344">
    <property type="entry name" value="BCTRLSENSOR"/>
</dbReference>
<dbReference type="InterPro" id="IPR050980">
    <property type="entry name" value="2C_sensor_his_kinase"/>
</dbReference>
<organism evidence="12 13">
    <name type="scientific">Mesorhizobium plurifarium</name>
    <dbReference type="NCBI Taxonomy" id="69974"/>
    <lineage>
        <taxon>Bacteria</taxon>
        <taxon>Pseudomonadati</taxon>
        <taxon>Pseudomonadota</taxon>
        <taxon>Alphaproteobacteria</taxon>
        <taxon>Hyphomicrobiales</taxon>
        <taxon>Phyllobacteriaceae</taxon>
        <taxon>Mesorhizobium</taxon>
    </lineage>
</organism>
<evidence type="ECO:0000256" key="2">
    <source>
        <dbReference type="ARBA" id="ARBA00004370"/>
    </source>
</evidence>
<dbReference type="GO" id="GO:0016020">
    <property type="term" value="C:membrane"/>
    <property type="evidence" value="ECO:0007669"/>
    <property type="project" value="UniProtKB-SubCell"/>
</dbReference>
<dbReference type="InterPro" id="IPR004358">
    <property type="entry name" value="Sig_transdc_His_kin-like_C"/>
</dbReference>
<evidence type="ECO:0000256" key="9">
    <source>
        <dbReference type="SAM" id="Phobius"/>
    </source>
</evidence>
<reference evidence="13" key="1">
    <citation type="submission" date="2014-08" db="EMBL/GenBank/DDBJ databases">
        <authorList>
            <person name="Moulin L."/>
        </authorList>
    </citation>
    <scope>NUCLEOTIDE SEQUENCE [LARGE SCALE GENOMIC DNA]</scope>
</reference>
<dbReference type="SUPFAM" id="SSF55874">
    <property type="entry name" value="ATPase domain of HSP90 chaperone/DNA topoisomerase II/histidine kinase"/>
    <property type="match status" value="1"/>
</dbReference>
<evidence type="ECO:0000256" key="4">
    <source>
        <dbReference type="ARBA" id="ARBA00022553"/>
    </source>
</evidence>
<keyword evidence="6" id="KW-0547">Nucleotide-binding</keyword>